<sequence length="512" mass="56087">MLDFFARPYWLLIWPCLAWWFLTCSSSPTRWRLPAALAPRLLKGGATSAKPPSWSHGLVPQRLFTASSASAGHRLWALLTSTLLTLALAGVGWLPGEHWQPRDQALLLVMQELSDEAHLNTSQRRILPLLQSRQQGESALIVFTAQAHLASPATPDHAAVIHLYSLLHPSVLPSASRSSSGGLEAALQLAHQLSGERPADWLLTSANAPTAHQLDSLNLLPHVRLHWLLEHQPSAALLAAAPDQVQFYGPSSLPRLTAQDRQDRLLQGATLFQELSHWALLLALLLIGARWALSRGRFTPWLVLLLWLPMAEMSQAQSRSLADQEAQAHQLYAQAQYAAAASAFIQLITAQDPDHLAAQTLSPTAQRWAYNAGTSWLMAGEPEQALHWLNKAQELDFSPVCAHSQLAQRLITHPLEAPVTSFEAALTQCFGGHSAEQQAGQGEGEGQDFAQHRAAAQDSASTGSETAASARWTASRRSSSSPLDEAGQQRLDQLESDPWRLLRHLFREESAP</sequence>
<feature type="region of interest" description="Disordered" evidence="1">
    <location>
        <begin position="434"/>
        <end position="494"/>
    </location>
</feature>
<dbReference type="InterPro" id="IPR011990">
    <property type="entry name" value="TPR-like_helical_dom_sf"/>
</dbReference>
<keyword evidence="3" id="KW-1185">Reference proteome</keyword>
<reference evidence="2 3" key="1">
    <citation type="submission" date="2024-02" db="EMBL/GenBank/DDBJ databases">
        <title>Marinospirillum sp. MEB 164 isolated from Lonar lake sediment.</title>
        <authorList>
            <person name="Joshi A."/>
            <person name="Thite S."/>
        </authorList>
    </citation>
    <scope>NUCLEOTIDE SEQUENCE [LARGE SCALE GENOMIC DNA]</scope>
    <source>
        <strain evidence="2 3">MEB164</strain>
    </source>
</reference>
<accession>A0ABW8PVW5</accession>
<name>A0ABW8PVW5_9GAMM</name>
<protein>
    <recommendedName>
        <fullName evidence="4">Ca-activated chloride channel family protein</fullName>
    </recommendedName>
</protein>
<evidence type="ECO:0000313" key="3">
    <source>
        <dbReference type="Proteomes" id="UP001621714"/>
    </source>
</evidence>
<dbReference type="RefSeq" id="WP_405338132.1">
    <property type="nucleotide sequence ID" value="NZ_JBANFI010000003.1"/>
</dbReference>
<evidence type="ECO:0008006" key="4">
    <source>
        <dbReference type="Google" id="ProtNLM"/>
    </source>
</evidence>
<comment type="caution">
    <text evidence="2">The sequence shown here is derived from an EMBL/GenBank/DDBJ whole genome shotgun (WGS) entry which is preliminary data.</text>
</comment>
<feature type="compositionally biased region" description="Low complexity" evidence="1">
    <location>
        <begin position="459"/>
        <end position="481"/>
    </location>
</feature>
<evidence type="ECO:0000256" key="1">
    <source>
        <dbReference type="SAM" id="MobiDB-lite"/>
    </source>
</evidence>
<dbReference type="Gene3D" id="1.25.40.10">
    <property type="entry name" value="Tetratricopeptide repeat domain"/>
    <property type="match status" value="1"/>
</dbReference>
<gene>
    <name evidence="2" type="ORF">V6U78_05215</name>
</gene>
<evidence type="ECO:0000313" key="2">
    <source>
        <dbReference type="EMBL" id="MFK7160432.1"/>
    </source>
</evidence>
<proteinExistence type="predicted"/>
<dbReference type="EMBL" id="JBANFI010000003">
    <property type="protein sequence ID" value="MFK7160432.1"/>
    <property type="molecule type" value="Genomic_DNA"/>
</dbReference>
<dbReference type="Proteomes" id="UP001621714">
    <property type="component" value="Unassembled WGS sequence"/>
</dbReference>
<organism evidence="2 3">
    <name type="scientific">Marinospirillum alkalitolerans</name>
    <dbReference type="NCBI Taxonomy" id="3123374"/>
    <lineage>
        <taxon>Bacteria</taxon>
        <taxon>Pseudomonadati</taxon>
        <taxon>Pseudomonadota</taxon>
        <taxon>Gammaproteobacteria</taxon>
        <taxon>Oceanospirillales</taxon>
        <taxon>Oceanospirillaceae</taxon>
        <taxon>Marinospirillum</taxon>
    </lineage>
</organism>